<organism evidence="1 2">
    <name type="scientific">Streptomyces finlayi</name>
    <dbReference type="NCBI Taxonomy" id="67296"/>
    <lineage>
        <taxon>Bacteria</taxon>
        <taxon>Bacillati</taxon>
        <taxon>Actinomycetota</taxon>
        <taxon>Actinomycetes</taxon>
        <taxon>Kitasatosporales</taxon>
        <taxon>Streptomycetaceae</taxon>
        <taxon>Streptomyces</taxon>
    </lineage>
</organism>
<dbReference type="AlphaFoldDB" id="A0A919CFT8"/>
<protein>
    <submittedName>
        <fullName evidence="1">Uncharacterized protein</fullName>
    </submittedName>
</protein>
<evidence type="ECO:0000313" key="1">
    <source>
        <dbReference type="EMBL" id="GHD18673.1"/>
    </source>
</evidence>
<dbReference type="RefSeq" id="WP_189828379.1">
    <property type="nucleotide sequence ID" value="NZ_BMVC01000031.1"/>
</dbReference>
<sequence length="201" mass="22073">MPTPLLTTVRRTAALLGPGWRAAPHDEVWRNAVLLTGPRSGADAFRIRITQEGNRLLAYGYLDREGDRRLLHSADAPQITVSADLPTRQVPRHLAAHLKRRFLSAYGEALDAVAADRARYAQETADRDAVAQLLTDVLPHSHIGRAYNSDHRREVTATNYRSSSLRVAAEVAHDGSHVDMMLGYLSPAQAEAVARLLAADL</sequence>
<gene>
    <name evidence="1" type="ORF">GCM10010334_81700</name>
</gene>
<proteinExistence type="predicted"/>
<dbReference type="EMBL" id="BMVC01000031">
    <property type="protein sequence ID" value="GHD18673.1"/>
    <property type="molecule type" value="Genomic_DNA"/>
</dbReference>
<comment type="caution">
    <text evidence="1">The sequence shown here is derived from an EMBL/GenBank/DDBJ whole genome shotgun (WGS) entry which is preliminary data.</text>
</comment>
<name>A0A919CFT8_9ACTN</name>
<reference evidence="1" key="2">
    <citation type="submission" date="2020-09" db="EMBL/GenBank/DDBJ databases">
        <authorList>
            <person name="Sun Q."/>
            <person name="Ohkuma M."/>
        </authorList>
    </citation>
    <scope>NUCLEOTIDE SEQUENCE</scope>
    <source>
        <strain evidence="1">JCM 4637</strain>
    </source>
</reference>
<accession>A0A919CFT8</accession>
<evidence type="ECO:0000313" key="2">
    <source>
        <dbReference type="Proteomes" id="UP000638353"/>
    </source>
</evidence>
<reference evidence="1" key="1">
    <citation type="journal article" date="2014" name="Int. J. Syst. Evol. Microbiol.">
        <title>Complete genome sequence of Corynebacterium casei LMG S-19264T (=DSM 44701T), isolated from a smear-ripened cheese.</title>
        <authorList>
            <consortium name="US DOE Joint Genome Institute (JGI-PGF)"/>
            <person name="Walter F."/>
            <person name="Albersmeier A."/>
            <person name="Kalinowski J."/>
            <person name="Ruckert C."/>
        </authorList>
    </citation>
    <scope>NUCLEOTIDE SEQUENCE</scope>
    <source>
        <strain evidence="1">JCM 4637</strain>
    </source>
</reference>
<dbReference type="Proteomes" id="UP000638353">
    <property type="component" value="Unassembled WGS sequence"/>
</dbReference>